<dbReference type="PANTHER" id="PTHR24177">
    <property type="entry name" value="CASKIN"/>
    <property type="match status" value="1"/>
</dbReference>
<proteinExistence type="predicted"/>
<dbReference type="EMBL" id="JAVIJP010000054">
    <property type="protein sequence ID" value="KAL3623606.1"/>
    <property type="molecule type" value="Genomic_DNA"/>
</dbReference>
<protein>
    <recommendedName>
        <fullName evidence="4">PGG domain-containing protein</fullName>
    </recommendedName>
</protein>
<evidence type="ECO:0000313" key="2">
    <source>
        <dbReference type="EMBL" id="KAL3623606.1"/>
    </source>
</evidence>
<feature type="transmembrane region" description="Helical" evidence="1">
    <location>
        <begin position="56"/>
        <end position="77"/>
    </location>
</feature>
<reference evidence="3" key="1">
    <citation type="journal article" date="2024" name="IScience">
        <title>Strigolactones Initiate the Formation of Haustorium-like Structures in Castilleja.</title>
        <authorList>
            <person name="Buerger M."/>
            <person name="Peterson D."/>
            <person name="Chory J."/>
        </authorList>
    </citation>
    <scope>NUCLEOTIDE SEQUENCE [LARGE SCALE GENOMIC DNA]</scope>
</reference>
<gene>
    <name evidence="2" type="ORF">CASFOL_032422</name>
</gene>
<keyword evidence="1" id="KW-0472">Membrane</keyword>
<dbReference type="PANTHER" id="PTHR24177:SF435">
    <property type="entry name" value="ANKYRIN REPEAT-CONTAINING PROTEIN NPR4-LIKE"/>
    <property type="match status" value="1"/>
</dbReference>
<evidence type="ECO:0000256" key="1">
    <source>
        <dbReference type="SAM" id="Phobius"/>
    </source>
</evidence>
<evidence type="ECO:0000313" key="3">
    <source>
        <dbReference type="Proteomes" id="UP001632038"/>
    </source>
</evidence>
<keyword evidence="1" id="KW-1133">Transmembrane helix</keyword>
<evidence type="ECO:0008006" key="4">
    <source>
        <dbReference type="Google" id="ProtNLM"/>
    </source>
</evidence>
<organism evidence="2 3">
    <name type="scientific">Castilleja foliolosa</name>
    <dbReference type="NCBI Taxonomy" id="1961234"/>
    <lineage>
        <taxon>Eukaryota</taxon>
        <taxon>Viridiplantae</taxon>
        <taxon>Streptophyta</taxon>
        <taxon>Embryophyta</taxon>
        <taxon>Tracheophyta</taxon>
        <taxon>Spermatophyta</taxon>
        <taxon>Magnoliopsida</taxon>
        <taxon>eudicotyledons</taxon>
        <taxon>Gunneridae</taxon>
        <taxon>Pentapetalae</taxon>
        <taxon>asterids</taxon>
        <taxon>lamiids</taxon>
        <taxon>Lamiales</taxon>
        <taxon>Orobanchaceae</taxon>
        <taxon>Pedicularideae</taxon>
        <taxon>Castillejinae</taxon>
        <taxon>Castilleja</taxon>
    </lineage>
</organism>
<keyword evidence="3" id="KW-1185">Reference proteome</keyword>
<name>A0ABD3C375_9LAMI</name>
<sequence>MFLSILTSRYAQQDFLYALPKRLCIGLVTLFMSICFMMVAFSATVVLVFGRAEKNWIIIPVVVLACLPVTIFVLLQFPLLVDVVSNTYGRGIFGKQSNRPFY</sequence>
<accession>A0ABD3C375</accession>
<dbReference type="AlphaFoldDB" id="A0ABD3C375"/>
<comment type="caution">
    <text evidence="2">The sequence shown here is derived from an EMBL/GenBank/DDBJ whole genome shotgun (WGS) entry which is preliminary data.</text>
</comment>
<feature type="transmembrane region" description="Helical" evidence="1">
    <location>
        <begin position="25"/>
        <end position="49"/>
    </location>
</feature>
<dbReference type="Proteomes" id="UP001632038">
    <property type="component" value="Unassembled WGS sequence"/>
</dbReference>
<keyword evidence="1" id="KW-0812">Transmembrane</keyword>